<evidence type="ECO:0000256" key="1">
    <source>
        <dbReference type="SAM" id="MobiDB-lite"/>
    </source>
</evidence>
<feature type="compositionally biased region" description="Basic residues" evidence="1">
    <location>
        <begin position="1"/>
        <end position="11"/>
    </location>
</feature>
<feature type="compositionally biased region" description="Basic and acidic residues" evidence="1">
    <location>
        <begin position="78"/>
        <end position="91"/>
    </location>
</feature>
<dbReference type="SUPFAM" id="SSF75005">
    <property type="entry name" value="Arabinanase/levansucrase/invertase"/>
    <property type="match status" value="1"/>
</dbReference>
<gene>
    <name evidence="2" type="ORF">JD82_00742</name>
</gene>
<proteinExistence type="predicted"/>
<reference evidence="2 3" key="1">
    <citation type="submission" date="2019-07" db="EMBL/GenBank/DDBJ databases">
        <title>R&amp;d 2014.</title>
        <authorList>
            <person name="Klenk H.-P."/>
        </authorList>
    </citation>
    <scope>NUCLEOTIDE SEQUENCE [LARGE SCALE GENOMIC DNA]</scope>
    <source>
        <strain evidence="2 3">DSM 43194</strain>
    </source>
</reference>
<dbReference type="AlphaFoldDB" id="A0A660CDC7"/>
<comment type="caution">
    <text evidence="2">The sequence shown here is derived from an EMBL/GenBank/DDBJ whole genome shotgun (WGS) entry which is preliminary data.</text>
</comment>
<feature type="region of interest" description="Disordered" evidence="1">
    <location>
        <begin position="60"/>
        <end position="92"/>
    </location>
</feature>
<accession>A0A660CDC7</accession>
<feature type="compositionally biased region" description="Basic and acidic residues" evidence="1">
    <location>
        <begin position="12"/>
        <end position="28"/>
    </location>
</feature>
<sequence>MHERRGRRPRRGRGDRLSPDLPTDDRLPVGRRSRGRRGVSVGAALAGAALVVSCTPSDAEMAGDPLGGGSGRPQAETQHTDPVRLETDRDRRSHRVVAAGGADAPYNYGPTVMQDGDTTRMWWCSQYGSARPAGDDILHAQSARLDGPFRAPGGGIPEAVLSGSPGSFDGKHTCDPSVIRVGGVYYLYYTGAAGSHDHGNAVGLATSTDGRTWKRVDEPIVRAAHDTTRDNTYGAGQPAAVHVDGWFYLMFTDTTGAAAGWNGAGQFVLRAQEPTFSGTVQALGPDGFADVDSPEAPREHSVVDAFSADLMWIDAMDAFAIAHQTDDGTTLTFWNRDFSARPYEPVVLSVPWEEGPGLVRTPEGHARISPEDPCGRVPLDVVQATRVGKAKAPTDLRRFGVDATGFDGCGTEDGALAALDGFTMPSPERTMDVVADGRVLRVERRSVAEALTSGMVDERPEALAGTAVAGRLPAGARAVESPEGRGFLVGRTIWPVADGAADAFELNGSEVEEITSDEWRSYALGSTLGS</sequence>
<organism evidence="2 3">
    <name type="scientific">Prauserella rugosa</name>
    <dbReference type="NCBI Taxonomy" id="43354"/>
    <lineage>
        <taxon>Bacteria</taxon>
        <taxon>Bacillati</taxon>
        <taxon>Actinomycetota</taxon>
        <taxon>Actinomycetes</taxon>
        <taxon>Pseudonocardiales</taxon>
        <taxon>Pseudonocardiaceae</taxon>
        <taxon>Prauserella</taxon>
    </lineage>
</organism>
<evidence type="ECO:0000313" key="2">
    <source>
        <dbReference type="EMBL" id="TWH18921.1"/>
    </source>
</evidence>
<evidence type="ECO:0000313" key="3">
    <source>
        <dbReference type="Proteomes" id="UP000317303"/>
    </source>
</evidence>
<name>A0A660CDC7_9PSEU</name>
<dbReference type="EMBL" id="VLJV01000001">
    <property type="protein sequence ID" value="TWH18921.1"/>
    <property type="molecule type" value="Genomic_DNA"/>
</dbReference>
<dbReference type="Proteomes" id="UP000317303">
    <property type="component" value="Unassembled WGS sequence"/>
</dbReference>
<dbReference type="Gene3D" id="2.115.10.20">
    <property type="entry name" value="Glycosyl hydrolase domain, family 43"/>
    <property type="match status" value="2"/>
</dbReference>
<keyword evidence="2" id="KW-0378">Hydrolase</keyword>
<protein>
    <submittedName>
        <fullName evidence="2">Glycosyl hydrolase family 43</fullName>
    </submittedName>
</protein>
<dbReference type="InterPro" id="IPR023296">
    <property type="entry name" value="Glyco_hydro_beta-prop_sf"/>
</dbReference>
<keyword evidence="3" id="KW-1185">Reference proteome</keyword>
<feature type="region of interest" description="Disordered" evidence="1">
    <location>
        <begin position="1"/>
        <end position="37"/>
    </location>
</feature>
<dbReference type="GO" id="GO:0016787">
    <property type="term" value="F:hydrolase activity"/>
    <property type="evidence" value="ECO:0007669"/>
    <property type="project" value="UniProtKB-KW"/>
</dbReference>